<evidence type="ECO:0000313" key="2">
    <source>
        <dbReference type="EMBL" id="KAB8245378.1"/>
    </source>
</evidence>
<accession>A0A5N6GTU7</accession>
<evidence type="ECO:0000256" key="1">
    <source>
        <dbReference type="SAM" id="Phobius"/>
    </source>
</evidence>
<sequence>MLHPVKPIGIYFLGEKMSWDVPFRSNSCFSSCISLTDVICYLWRVFWLAYTFFILMEIKWWSFCLRATWRGLH</sequence>
<feature type="non-terminal residue" evidence="2">
    <location>
        <position position="73"/>
    </location>
</feature>
<keyword evidence="1" id="KW-0472">Membrane</keyword>
<dbReference type="EMBL" id="ML734613">
    <property type="protein sequence ID" value="KAB8245378.1"/>
    <property type="molecule type" value="Genomic_DNA"/>
</dbReference>
<keyword evidence="1" id="KW-1133">Transmembrane helix</keyword>
<dbReference type="Proteomes" id="UP000325434">
    <property type="component" value="Unassembled WGS sequence"/>
</dbReference>
<reference evidence="2" key="1">
    <citation type="submission" date="2019-04" db="EMBL/GenBank/DDBJ databases">
        <title>Friends and foes A comparative genomics study of 23 Aspergillus species from section Flavi.</title>
        <authorList>
            <consortium name="DOE Joint Genome Institute"/>
            <person name="Kjaerbolling I."/>
            <person name="Vesth T."/>
            <person name="Frisvad J.C."/>
            <person name="Nybo J.L."/>
            <person name="Theobald S."/>
            <person name="Kildgaard S."/>
            <person name="Isbrandt T."/>
            <person name="Kuo A."/>
            <person name="Sato A."/>
            <person name="Lyhne E.K."/>
            <person name="Kogle M.E."/>
            <person name="Wiebenga A."/>
            <person name="Kun R.S."/>
            <person name="Lubbers R.J."/>
            <person name="Makela M.R."/>
            <person name="Barry K."/>
            <person name="Chovatia M."/>
            <person name="Clum A."/>
            <person name="Daum C."/>
            <person name="Haridas S."/>
            <person name="He G."/>
            <person name="LaButti K."/>
            <person name="Lipzen A."/>
            <person name="Mondo S."/>
            <person name="Riley R."/>
            <person name="Salamov A."/>
            <person name="Simmons B.A."/>
            <person name="Magnuson J.K."/>
            <person name="Henrissat B."/>
            <person name="Mortensen U.H."/>
            <person name="Larsen T.O."/>
            <person name="Devries R.P."/>
            <person name="Grigoriev I.V."/>
            <person name="Machida M."/>
            <person name="Baker S.E."/>
            <person name="Andersen M.R."/>
        </authorList>
    </citation>
    <scope>NUCLEOTIDE SEQUENCE [LARGE SCALE GENOMIC DNA]</scope>
    <source>
        <strain evidence="2">CBS 121.62</strain>
    </source>
</reference>
<name>A0A5N6GTU7_ASPFL</name>
<dbReference type="AlphaFoldDB" id="A0A5N6GTU7"/>
<feature type="transmembrane region" description="Helical" evidence="1">
    <location>
        <begin position="41"/>
        <end position="61"/>
    </location>
</feature>
<keyword evidence="1" id="KW-0812">Transmembrane</keyword>
<proteinExistence type="predicted"/>
<protein>
    <submittedName>
        <fullName evidence="2">Uncharacterized protein</fullName>
    </submittedName>
</protein>
<organism evidence="2">
    <name type="scientific">Aspergillus flavus</name>
    <dbReference type="NCBI Taxonomy" id="5059"/>
    <lineage>
        <taxon>Eukaryota</taxon>
        <taxon>Fungi</taxon>
        <taxon>Dikarya</taxon>
        <taxon>Ascomycota</taxon>
        <taxon>Pezizomycotina</taxon>
        <taxon>Eurotiomycetes</taxon>
        <taxon>Eurotiomycetidae</taxon>
        <taxon>Eurotiales</taxon>
        <taxon>Aspergillaceae</taxon>
        <taxon>Aspergillus</taxon>
        <taxon>Aspergillus subgen. Circumdati</taxon>
    </lineage>
</organism>
<gene>
    <name evidence="2" type="ORF">BDV35DRAFT_357032</name>
</gene>